<reference evidence="2" key="2">
    <citation type="submission" date="2023-04" db="EMBL/GenBank/DDBJ databases">
        <authorList>
            <person name="Bu L."/>
            <person name="Lu L."/>
            <person name="Laidemitt M.R."/>
            <person name="Zhang S.M."/>
            <person name="Mutuku M."/>
            <person name="Mkoji G."/>
            <person name="Steinauer M."/>
            <person name="Loker E.S."/>
        </authorList>
    </citation>
    <scope>NUCLEOTIDE SEQUENCE</scope>
    <source>
        <strain evidence="2">KasaAsao</strain>
        <tissue evidence="2">Whole Snail</tissue>
    </source>
</reference>
<keyword evidence="3" id="KW-1185">Reference proteome</keyword>
<reference evidence="2" key="1">
    <citation type="journal article" date="2023" name="PLoS Negl. Trop. Dis.">
        <title>A genome sequence for Biomphalaria pfeifferi, the major vector snail for the human-infecting parasite Schistosoma mansoni.</title>
        <authorList>
            <person name="Bu L."/>
            <person name="Lu L."/>
            <person name="Laidemitt M.R."/>
            <person name="Zhang S.M."/>
            <person name="Mutuku M."/>
            <person name="Mkoji G."/>
            <person name="Steinauer M."/>
            <person name="Loker E.S."/>
        </authorList>
    </citation>
    <scope>NUCLEOTIDE SEQUENCE</scope>
    <source>
        <strain evidence="2">KasaAsao</strain>
    </source>
</reference>
<organism evidence="2 3">
    <name type="scientific">Biomphalaria pfeifferi</name>
    <name type="common">Bloodfluke planorb</name>
    <name type="synonym">Freshwater snail</name>
    <dbReference type="NCBI Taxonomy" id="112525"/>
    <lineage>
        <taxon>Eukaryota</taxon>
        <taxon>Metazoa</taxon>
        <taxon>Spiralia</taxon>
        <taxon>Lophotrochozoa</taxon>
        <taxon>Mollusca</taxon>
        <taxon>Gastropoda</taxon>
        <taxon>Heterobranchia</taxon>
        <taxon>Euthyneura</taxon>
        <taxon>Panpulmonata</taxon>
        <taxon>Hygrophila</taxon>
        <taxon>Lymnaeoidea</taxon>
        <taxon>Planorbidae</taxon>
        <taxon>Biomphalaria</taxon>
    </lineage>
</organism>
<dbReference type="EMBL" id="JASAOG010000160">
    <property type="protein sequence ID" value="KAK0046806.1"/>
    <property type="molecule type" value="Genomic_DNA"/>
</dbReference>
<comment type="caution">
    <text evidence="2">The sequence shown here is derived from an EMBL/GenBank/DDBJ whole genome shotgun (WGS) entry which is preliminary data.</text>
</comment>
<protein>
    <submittedName>
        <fullName evidence="2">Protein Hook 3-like isoform X2</fullName>
    </submittedName>
</protein>
<feature type="coiled-coil region" evidence="1">
    <location>
        <begin position="134"/>
        <end position="168"/>
    </location>
</feature>
<dbReference type="Proteomes" id="UP001233172">
    <property type="component" value="Unassembled WGS sequence"/>
</dbReference>
<evidence type="ECO:0000313" key="3">
    <source>
        <dbReference type="Proteomes" id="UP001233172"/>
    </source>
</evidence>
<accession>A0AAD8F1D6</accession>
<feature type="non-terminal residue" evidence="2">
    <location>
        <position position="1"/>
    </location>
</feature>
<gene>
    <name evidence="2" type="ORF">Bpfe_023830</name>
</gene>
<dbReference type="AlphaFoldDB" id="A0AAD8F1D6"/>
<evidence type="ECO:0000256" key="1">
    <source>
        <dbReference type="SAM" id="Coils"/>
    </source>
</evidence>
<sequence length="253" mass="30011">VTKRCTSWVEKMDNIAYLELKEYLTHKISEYVQQCFTMALENKNENTEPEIRNVHMKQGYKLQSPVTCSSSCKDEKYKILEKEIKNLQRALKSLDINNKKLTKERQETSTHLNQKRQLVREFMSTLETKIDTLTQETQNSIQSQEEKMEEFSDKIEKCFEEINLLAKQSDDDLDVTEIQNDVDEFDVDELEETNEYLEDHIQKIDYIIDNIDKPLTKYSGVACLLCGGETYECWFIKRLKEICKDCWRKEIKI</sequence>
<name>A0AAD8F1D6_BIOPF</name>
<evidence type="ECO:0000313" key="2">
    <source>
        <dbReference type="EMBL" id="KAK0046806.1"/>
    </source>
</evidence>
<proteinExistence type="predicted"/>
<feature type="coiled-coil region" evidence="1">
    <location>
        <begin position="70"/>
        <end position="104"/>
    </location>
</feature>
<keyword evidence="1" id="KW-0175">Coiled coil</keyword>